<evidence type="ECO:0000256" key="8">
    <source>
        <dbReference type="ARBA" id="ARBA00023002"/>
    </source>
</evidence>
<dbReference type="InterPro" id="IPR015802">
    <property type="entry name" value="Cu_amine_oxidase_N3"/>
</dbReference>
<keyword evidence="9 13" id="KW-0186">Copper</keyword>
<feature type="active site" description="Schiff-base intermediate with substrate; via topaquinone" evidence="11">
    <location>
        <position position="396"/>
    </location>
</feature>
<dbReference type="InterPro" id="IPR000269">
    <property type="entry name" value="Cu_amine_oxidase"/>
</dbReference>
<keyword evidence="8 13" id="KW-0560">Oxidoreductase</keyword>
<evidence type="ECO:0000256" key="12">
    <source>
        <dbReference type="PIRSR" id="PIRSR600269-51"/>
    </source>
</evidence>
<dbReference type="RefSeq" id="WP_088562704.1">
    <property type="nucleotide sequence ID" value="NZ_FYEH01000016.1"/>
</dbReference>
<dbReference type="AlphaFoldDB" id="A0A212RWT9"/>
<evidence type="ECO:0000313" key="18">
    <source>
        <dbReference type="Proteomes" id="UP000197065"/>
    </source>
</evidence>
<comment type="subunit">
    <text evidence="5">Homodimer.</text>
</comment>
<dbReference type="GO" id="GO:0048038">
    <property type="term" value="F:quinone binding"/>
    <property type="evidence" value="ECO:0007669"/>
    <property type="project" value="InterPro"/>
</dbReference>
<dbReference type="NCBIfam" id="NF008559">
    <property type="entry name" value="PRK11504.1"/>
    <property type="match status" value="1"/>
</dbReference>
<evidence type="ECO:0000313" key="17">
    <source>
        <dbReference type="EMBL" id="SNB77175.1"/>
    </source>
</evidence>
<organism evidence="17 18">
    <name type="scientific">Arboricoccus pini</name>
    <dbReference type="NCBI Taxonomy" id="1963835"/>
    <lineage>
        <taxon>Bacteria</taxon>
        <taxon>Pseudomonadati</taxon>
        <taxon>Pseudomonadota</taxon>
        <taxon>Alphaproteobacteria</taxon>
        <taxon>Geminicoccales</taxon>
        <taxon>Geminicoccaceae</taxon>
        <taxon>Arboricoccus</taxon>
    </lineage>
</organism>
<protein>
    <recommendedName>
        <fullName evidence="13">Amine oxidase</fullName>
        <ecNumber evidence="13">1.4.3.-</ecNumber>
    </recommendedName>
</protein>
<dbReference type="GO" id="GO:0009308">
    <property type="term" value="P:amine metabolic process"/>
    <property type="evidence" value="ECO:0007669"/>
    <property type="project" value="UniProtKB-UniRule"/>
</dbReference>
<dbReference type="Gene3D" id="2.70.98.20">
    <property type="entry name" value="Copper amine oxidase, catalytic domain"/>
    <property type="match status" value="1"/>
</dbReference>
<dbReference type="GO" id="GO:0008131">
    <property type="term" value="F:primary methylamine oxidase activity"/>
    <property type="evidence" value="ECO:0007669"/>
    <property type="project" value="InterPro"/>
</dbReference>
<comment type="cofactor">
    <cofactor evidence="3">
        <name>Zn(2+)</name>
        <dbReference type="ChEBI" id="CHEBI:29105"/>
    </cofactor>
</comment>
<evidence type="ECO:0000256" key="13">
    <source>
        <dbReference type="RuleBase" id="RU000672"/>
    </source>
</evidence>
<evidence type="ECO:0000256" key="3">
    <source>
        <dbReference type="ARBA" id="ARBA00001947"/>
    </source>
</evidence>
<dbReference type="GO" id="GO:0005507">
    <property type="term" value="F:copper ion binding"/>
    <property type="evidence" value="ECO:0007669"/>
    <property type="project" value="InterPro"/>
</dbReference>
<evidence type="ECO:0000256" key="2">
    <source>
        <dbReference type="ARBA" id="ARBA00001936"/>
    </source>
</evidence>
<evidence type="ECO:0000259" key="14">
    <source>
        <dbReference type="Pfam" id="PF01179"/>
    </source>
</evidence>
<dbReference type="InterPro" id="IPR015800">
    <property type="entry name" value="Cu_amine_oxidase_N2"/>
</dbReference>
<keyword evidence="7 11" id="KW-0801">TPQ</keyword>
<proteinExistence type="inferred from homology"/>
<dbReference type="PANTHER" id="PTHR10638:SF86">
    <property type="entry name" value="COPPER AMINE OXIDASE 1-RELATED"/>
    <property type="match status" value="1"/>
</dbReference>
<dbReference type="InterPro" id="IPR049948">
    <property type="entry name" value="Cu_Am_ox_TPQ-bd"/>
</dbReference>
<evidence type="ECO:0000256" key="5">
    <source>
        <dbReference type="ARBA" id="ARBA00011738"/>
    </source>
</evidence>
<dbReference type="InterPro" id="IPR016182">
    <property type="entry name" value="Cu_amine_oxidase_N-reg"/>
</dbReference>
<keyword evidence="18" id="KW-1185">Reference proteome</keyword>
<dbReference type="Pfam" id="PF01179">
    <property type="entry name" value="Cu_amine_oxid"/>
    <property type="match status" value="1"/>
</dbReference>
<feature type="domain" description="Copper amine oxidase N3-terminal" evidence="16">
    <location>
        <begin position="117"/>
        <end position="217"/>
    </location>
</feature>
<comment type="cofactor">
    <cofactor evidence="1">
        <name>Cu cation</name>
        <dbReference type="ChEBI" id="CHEBI:23378"/>
    </cofactor>
</comment>
<evidence type="ECO:0000256" key="6">
    <source>
        <dbReference type="ARBA" id="ARBA00022723"/>
    </source>
</evidence>
<comment type="cofactor">
    <cofactor evidence="13">
        <name>Cu cation</name>
        <dbReference type="ChEBI" id="CHEBI:23378"/>
    </cofactor>
    <text evidence="13">Contains 1 topaquinone per subunit.</text>
</comment>
<dbReference type="Pfam" id="PF02728">
    <property type="entry name" value="Cu_amine_oxidN3"/>
    <property type="match status" value="1"/>
</dbReference>
<feature type="domain" description="Copper amine oxidase catalytic" evidence="14">
    <location>
        <begin position="240"/>
        <end position="638"/>
    </location>
</feature>
<evidence type="ECO:0000256" key="9">
    <source>
        <dbReference type="ARBA" id="ARBA00023008"/>
    </source>
</evidence>
<gene>
    <name evidence="17" type="ORF">SAMN07250955_11636</name>
</gene>
<dbReference type="OrthoDB" id="9772590at2"/>
<dbReference type="InterPro" id="IPR015798">
    <property type="entry name" value="Cu_amine_oxidase_C"/>
</dbReference>
<dbReference type="Proteomes" id="UP000197065">
    <property type="component" value="Unassembled WGS sequence"/>
</dbReference>
<dbReference type="InterPro" id="IPR036460">
    <property type="entry name" value="Cu_amine_oxidase_C_sf"/>
</dbReference>
<dbReference type="PANTHER" id="PTHR10638">
    <property type="entry name" value="COPPER AMINE OXIDASE"/>
    <property type="match status" value="1"/>
</dbReference>
<comment type="similarity">
    <text evidence="4 13">Belongs to the copper/topaquinone oxidase family.</text>
</comment>
<feature type="active site" description="Proton acceptor" evidence="11">
    <location>
        <position position="312"/>
    </location>
</feature>
<feature type="modified residue" description="2',4',5'-topaquinone" evidence="12">
    <location>
        <position position="396"/>
    </location>
</feature>
<dbReference type="Gene3D" id="3.10.450.40">
    <property type="match status" value="2"/>
</dbReference>
<comment type="PTM">
    <text evidence="12 13">Topaquinone (TPQ) is generated by copper-dependent autoxidation of a specific tyrosyl residue.</text>
</comment>
<comment type="cofactor">
    <cofactor evidence="2">
        <name>Mn(2+)</name>
        <dbReference type="ChEBI" id="CHEBI:29035"/>
    </cofactor>
</comment>
<sequence>MLDEDVVVATARGCCAGDIPEVAAPRHPLEPLTPAEIARAAEIVRGHLELDGPFHFETIELLEPPKAEVRAFRQGHAFARQARVNVFRAGKIGVYRLTVSLDLGEVTGLSHLPTARPMIKLEEFVKIEDVVKADPAFIAACAQRGVTDMSLVCVDPWSAGSFGLPGEEGRHLCHTFAWVRMREDDNLYAHPLEGICAVLDIKTWEILRVDDHGVVPVPTTEYNYETRFQTKTVETLKPIDIVQPEGVSFALDGRVITWHKWQVLIGFNAREGLTLHDLRYDGRPTFYRLSLAEMVVPYGSPNGGHFRKNVFDIGEYGLGSLANPLTLGCDCLGAIQYLDAWLNDMSGNPYKIDNAICIHEEDAGILWKHTDFRTERAEVRRNRRLVISSISTVGNYEYGSYWYLYLDGTIEFEMKATGMINTAASQPGQKDKYAQEVVPGVQGQIHQHAFCVRMDLAIDGECNSVVELETFAEPEGPTNPWGNAFYQQGRVLERESEAQRTINQATMRSWKFINPNKLNQVGEPTGYKLHAGDALTPFFQPRSYSGKRAAFMQKQLWVTAFDPEERYPTGDYVNHSTGEEGLPSYVAKDRPLAGQDIVAWHVFGLHHQPRPEDFPVQPVITTGFKLVPSGFFDQNPCMDLPAQTNGASRHAACCTR</sequence>
<feature type="domain" description="Copper amine oxidase N2-terminal" evidence="15">
    <location>
        <begin position="27"/>
        <end position="106"/>
    </location>
</feature>
<accession>A0A212RWT9</accession>
<name>A0A212RWT9_9PROT</name>
<evidence type="ECO:0000259" key="15">
    <source>
        <dbReference type="Pfam" id="PF02727"/>
    </source>
</evidence>
<dbReference type="Pfam" id="PF02727">
    <property type="entry name" value="Cu_amine_oxidN2"/>
    <property type="match status" value="1"/>
</dbReference>
<keyword evidence="10" id="KW-0464">Manganese</keyword>
<evidence type="ECO:0000256" key="7">
    <source>
        <dbReference type="ARBA" id="ARBA00022772"/>
    </source>
</evidence>
<evidence type="ECO:0000256" key="10">
    <source>
        <dbReference type="ARBA" id="ARBA00023211"/>
    </source>
</evidence>
<reference evidence="17 18" key="1">
    <citation type="submission" date="2017-06" db="EMBL/GenBank/DDBJ databases">
        <authorList>
            <person name="Kim H.J."/>
            <person name="Triplett B.A."/>
        </authorList>
    </citation>
    <scope>NUCLEOTIDE SEQUENCE [LARGE SCALE GENOMIC DNA]</scope>
    <source>
        <strain evidence="17 18">B29T1</strain>
    </source>
</reference>
<dbReference type="SUPFAM" id="SSF49998">
    <property type="entry name" value="Amine oxidase catalytic domain"/>
    <property type="match status" value="1"/>
</dbReference>
<evidence type="ECO:0000256" key="1">
    <source>
        <dbReference type="ARBA" id="ARBA00001935"/>
    </source>
</evidence>
<dbReference type="PROSITE" id="PS01164">
    <property type="entry name" value="COPPER_AMINE_OXID_1"/>
    <property type="match status" value="1"/>
</dbReference>
<dbReference type="SUPFAM" id="SSF54416">
    <property type="entry name" value="Amine oxidase N-terminal region"/>
    <property type="match status" value="2"/>
</dbReference>
<evidence type="ECO:0000256" key="4">
    <source>
        <dbReference type="ARBA" id="ARBA00007983"/>
    </source>
</evidence>
<evidence type="ECO:0000259" key="16">
    <source>
        <dbReference type="Pfam" id="PF02728"/>
    </source>
</evidence>
<keyword evidence="6 13" id="KW-0479">Metal-binding</keyword>
<dbReference type="EMBL" id="FYEH01000016">
    <property type="protein sequence ID" value="SNB77175.1"/>
    <property type="molecule type" value="Genomic_DNA"/>
</dbReference>
<dbReference type="EC" id="1.4.3.-" evidence="13"/>
<evidence type="ECO:0000256" key="11">
    <source>
        <dbReference type="PIRSR" id="PIRSR600269-50"/>
    </source>
</evidence>